<evidence type="ECO:0000313" key="1">
    <source>
        <dbReference type="EMBL" id="KGF50396.1"/>
    </source>
</evidence>
<proteinExistence type="predicted"/>
<dbReference type="Gene3D" id="3.40.50.300">
    <property type="entry name" value="P-loop containing nucleotide triphosphate hydrolases"/>
    <property type="match status" value="1"/>
</dbReference>
<dbReference type="AlphaFoldDB" id="A0A096AUJ5"/>
<protein>
    <submittedName>
        <fullName evidence="1">DNA polymerase III subunit delta</fullName>
    </submittedName>
</protein>
<dbReference type="InterPro" id="IPR027417">
    <property type="entry name" value="P-loop_NTPase"/>
</dbReference>
<comment type="caution">
    <text evidence="1">The sequence shown here is derived from an EMBL/GenBank/DDBJ whole genome shotgun (WGS) entry which is preliminary data.</text>
</comment>
<gene>
    <name evidence="1" type="ORF">HMPREF0654_01615</name>
</gene>
<dbReference type="InterPro" id="IPR050238">
    <property type="entry name" value="DNA_Rep/Repair_Clamp_Loader"/>
</dbReference>
<reference evidence="1 2" key="1">
    <citation type="submission" date="2014-07" db="EMBL/GenBank/DDBJ databases">
        <authorList>
            <person name="McCorrison J."/>
            <person name="Sanka R."/>
            <person name="Torralba M."/>
            <person name="Gillis M."/>
            <person name="Haft D.H."/>
            <person name="Methe B."/>
            <person name="Sutton G."/>
            <person name="Nelson K.E."/>
        </authorList>
    </citation>
    <scope>NUCLEOTIDE SEQUENCE [LARGE SCALE GENOMIC DNA]</scope>
    <source>
        <strain evidence="1 2">DNF00882</strain>
    </source>
</reference>
<sequence>MDFSEVIGQEETKQRLMKMAADKHVPHALLFCGPYGSGKMALAMAFACHLLESSSTAPENTKAMLNKWEHPDLHFTFPTIKTPNMGSEHQPISSDFAKEWHNLISKGTYFNIRQWMEEMNATSQQAIITAAESDNIAKNLSLKSSQGGYKISIIWLPERMNQTSANKILKLLEEPSEGTVFLMVSEEPEKLLETIVSRTQRIDVKRIDDEAIEQALVAQRGLEADAAHRIARIARGSWLKAIETLSNNNEANEFLQLFQNLMRLSYMRNLKGLKQWTEMVATLGREKQRRMLVYFQQQVRENFIFNFGNSELTYMTIEEEHFAKNFARFINETNVIEINELFETCHHDIGQNANAKIVFYDMALKVIVLILRK</sequence>
<dbReference type="PANTHER" id="PTHR11669">
    <property type="entry name" value="REPLICATION FACTOR C / DNA POLYMERASE III GAMMA-TAU SUBUNIT"/>
    <property type="match status" value="1"/>
</dbReference>
<dbReference type="EMBL" id="JRNR01000004">
    <property type="protein sequence ID" value="KGF50396.1"/>
    <property type="molecule type" value="Genomic_DNA"/>
</dbReference>
<evidence type="ECO:0000313" key="2">
    <source>
        <dbReference type="Proteomes" id="UP000029538"/>
    </source>
</evidence>
<dbReference type="RefSeq" id="WP_004355748.1">
    <property type="nucleotide sequence ID" value="NZ_JRNR01000004.1"/>
</dbReference>
<dbReference type="GO" id="GO:0006261">
    <property type="term" value="P:DNA-templated DNA replication"/>
    <property type="evidence" value="ECO:0007669"/>
    <property type="project" value="TreeGrafter"/>
</dbReference>
<dbReference type="Proteomes" id="UP000029538">
    <property type="component" value="Unassembled WGS sequence"/>
</dbReference>
<dbReference type="PANTHER" id="PTHR11669:SF8">
    <property type="entry name" value="DNA POLYMERASE III SUBUNIT DELTA"/>
    <property type="match status" value="1"/>
</dbReference>
<organism evidence="1 2">
    <name type="scientific">Prevotella disiens DNF00882</name>
    <dbReference type="NCBI Taxonomy" id="1401075"/>
    <lineage>
        <taxon>Bacteria</taxon>
        <taxon>Pseudomonadati</taxon>
        <taxon>Bacteroidota</taxon>
        <taxon>Bacteroidia</taxon>
        <taxon>Bacteroidales</taxon>
        <taxon>Prevotellaceae</taxon>
        <taxon>Prevotella</taxon>
    </lineage>
</organism>
<dbReference type="Pfam" id="PF13177">
    <property type="entry name" value="DNA_pol3_delta2"/>
    <property type="match status" value="1"/>
</dbReference>
<name>A0A096AUJ5_9BACT</name>
<accession>A0A096AUJ5</accession>
<dbReference type="SUPFAM" id="SSF52540">
    <property type="entry name" value="P-loop containing nucleoside triphosphate hydrolases"/>
    <property type="match status" value="1"/>
</dbReference>